<dbReference type="InterPro" id="IPR005119">
    <property type="entry name" value="LysR_subst-bd"/>
</dbReference>
<sequence length="274" mass="30934">MLKHLQTFKTVYETRNFSQAAEQLFISQPTVSTQIKQLENELNTTLFTRNGRQEILPTSSGTKLYRHAQKLLEQWDATKLAMQTDQITSRPICRLGASHTTASVVLPTLLTQLAAYSDQYQFQITLANSTSILTQMTQHKLDFGLVEKPIVTDQINRVAFGQDELVHAGDFTSPLWLIREPNSGVRHYTEAYLKARNIKPAQTMVIHSNQIIADLLDQGIGQSIISRHVLSHTVPTETLSANYHRQFYLLTKTGTEPTLQAVQTIITTELQKLS</sequence>
<name>A0ABW1RYD1_9LACO</name>
<dbReference type="PANTHER" id="PTHR30126:SF40">
    <property type="entry name" value="HTH-TYPE TRANSCRIPTIONAL REGULATOR GLTR"/>
    <property type="match status" value="1"/>
</dbReference>
<comment type="similarity">
    <text evidence="1">Belongs to the LysR transcriptional regulatory family.</text>
</comment>
<keyword evidence="3" id="KW-0238">DNA-binding</keyword>
<evidence type="ECO:0000313" key="6">
    <source>
        <dbReference type="EMBL" id="MFC6180182.1"/>
    </source>
</evidence>
<evidence type="ECO:0000256" key="4">
    <source>
        <dbReference type="ARBA" id="ARBA00023163"/>
    </source>
</evidence>
<dbReference type="PROSITE" id="PS50931">
    <property type="entry name" value="HTH_LYSR"/>
    <property type="match status" value="1"/>
</dbReference>
<keyword evidence="2" id="KW-0805">Transcription regulation</keyword>
<evidence type="ECO:0000256" key="3">
    <source>
        <dbReference type="ARBA" id="ARBA00023125"/>
    </source>
</evidence>
<organism evidence="6 7">
    <name type="scientific">Lactiplantibacillus daowaiensis</name>
    <dbReference type="NCBI Taxonomy" id="2559918"/>
    <lineage>
        <taxon>Bacteria</taxon>
        <taxon>Bacillati</taxon>
        <taxon>Bacillota</taxon>
        <taxon>Bacilli</taxon>
        <taxon>Lactobacillales</taxon>
        <taxon>Lactobacillaceae</taxon>
        <taxon>Lactiplantibacillus</taxon>
    </lineage>
</organism>
<dbReference type="Pfam" id="PF03466">
    <property type="entry name" value="LysR_substrate"/>
    <property type="match status" value="1"/>
</dbReference>
<protein>
    <submittedName>
        <fullName evidence="6">LysR family transcriptional regulator</fullName>
    </submittedName>
</protein>
<gene>
    <name evidence="6" type="ORF">ACFP5Y_02955</name>
</gene>
<dbReference type="PANTHER" id="PTHR30126">
    <property type="entry name" value="HTH-TYPE TRANSCRIPTIONAL REGULATOR"/>
    <property type="match status" value="1"/>
</dbReference>
<evidence type="ECO:0000256" key="1">
    <source>
        <dbReference type="ARBA" id="ARBA00009437"/>
    </source>
</evidence>
<keyword evidence="7" id="KW-1185">Reference proteome</keyword>
<keyword evidence="4" id="KW-0804">Transcription</keyword>
<feature type="domain" description="HTH lysR-type" evidence="5">
    <location>
        <begin position="1"/>
        <end position="58"/>
    </location>
</feature>
<dbReference type="EMBL" id="JBHSSC010000007">
    <property type="protein sequence ID" value="MFC6180182.1"/>
    <property type="molecule type" value="Genomic_DNA"/>
</dbReference>
<dbReference type="Gene3D" id="3.40.190.10">
    <property type="entry name" value="Periplasmic binding protein-like II"/>
    <property type="match status" value="2"/>
</dbReference>
<dbReference type="InterPro" id="IPR036388">
    <property type="entry name" value="WH-like_DNA-bd_sf"/>
</dbReference>
<dbReference type="Proteomes" id="UP001596282">
    <property type="component" value="Unassembled WGS sequence"/>
</dbReference>
<evidence type="ECO:0000256" key="2">
    <source>
        <dbReference type="ARBA" id="ARBA00023015"/>
    </source>
</evidence>
<dbReference type="InterPro" id="IPR036390">
    <property type="entry name" value="WH_DNA-bd_sf"/>
</dbReference>
<dbReference type="PRINTS" id="PR00039">
    <property type="entry name" value="HTHLYSR"/>
</dbReference>
<dbReference type="SUPFAM" id="SSF46785">
    <property type="entry name" value="Winged helix' DNA-binding domain"/>
    <property type="match status" value="1"/>
</dbReference>
<dbReference type="RefSeq" id="WP_137628860.1">
    <property type="nucleotide sequence ID" value="NZ_BJDJ01000013.1"/>
</dbReference>
<accession>A0ABW1RYD1</accession>
<evidence type="ECO:0000313" key="7">
    <source>
        <dbReference type="Proteomes" id="UP001596282"/>
    </source>
</evidence>
<dbReference type="InterPro" id="IPR000847">
    <property type="entry name" value="LysR_HTH_N"/>
</dbReference>
<dbReference type="SUPFAM" id="SSF53850">
    <property type="entry name" value="Periplasmic binding protein-like II"/>
    <property type="match status" value="1"/>
</dbReference>
<dbReference type="Gene3D" id="1.10.10.10">
    <property type="entry name" value="Winged helix-like DNA-binding domain superfamily/Winged helix DNA-binding domain"/>
    <property type="match status" value="1"/>
</dbReference>
<dbReference type="Pfam" id="PF00126">
    <property type="entry name" value="HTH_1"/>
    <property type="match status" value="1"/>
</dbReference>
<evidence type="ECO:0000259" key="5">
    <source>
        <dbReference type="PROSITE" id="PS50931"/>
    </source>
</evidence>
<proteinExistence type="inferred from homology"/>
<reference evidence="7" key="1">
    <citation type="journal article" date="2019" name="Int. J. Syst. Evol. Microbiol.">
        <title>The Global Catalogue of Microorganisms (GCM) 10K type strain sequencing project: providing services to taxonomists for standard genome sequencing and annotation.</title>
        <authorList>
            <consortium name="The Broad Institute Genomics Platform"/>
            <consortium name="The Broad Institute Genome Sequencing Center for Infectious Disease"/>
            <person name="Wu L."/>
            <person name="Ma J."/>
        </authorList>
    </citation>
    <scope>NUCLEOTIDE SEQUENCE [LARGE SCALE GENOMIC DNA]</scope>
    <source>
        <strain evidence="7">CCM 8933</strain>
    </source>
</reference>
<comment type="caution">
    <text evidence="6">The sequence shown here is derived from an EMBL/GenBank/DDBJ whole genome shotgun (WGS) entry which is preliminary data.</text>
</comment>